<evidence type="ECO:0000313" key="5">
    <source>
        <dbReference type="Proteomes" id="UP001601992"/>
    </source>
</evidence>
<feature type="compositionally biased region" description="Pro residues" evidence="1">
    <location>
        <begin position="172"/>
        <end position="185"/>
    </location>
</feature>
<evidence type="ECO:0000313" key="4">
    <source>
        <dbReference type="EMBL" id="MFF3569406.1"/>
    </source>
</evidence>
<dbReference type="Pfam" id="PF26527">
    <property type="entry name" value="DUF8176"/>
    <property type="match status" value="1"/>
</dbReference>
<protein>
    <recommendedName>
        <fullName evidence="3">DUF8176 domain-containing protein</fullName>
    </recommendedName>
</protein>
<keyword evidence="2" id="KW-0472">Membrane</keyword>
<dbReference type="Proteomes" id="UP001601992">
    <property type="component" value="Unassembled WGS sequence"/>
</dbReference>
<keyword evidence="2" id="KW-0812">Transmembrane</keyword>
<feature type="transmembrane region" description="Helical" evidence="2">
    <location>
        <begin position="265"/>
        <end position="288"/>
    </location>
</feature>
<dbReference type="EMBL" id="JBIAQY010000005">
    <property type="protein sequence ID" value="MFF3569406.1"/>
    <property type="molecule type" value="Genomic_DNA"/>
</dbReference>
<gene>
    <name evidence="4" type="ORF">ACFYXQ_16690</name>
</gene>
<reference evidence="4 5" key="1">
    <citation type="submission" date="2024-10" db="EMBL/GenBank/DDBJ databases">
        <title>The Natural Products Discovery Center: Release of the First 8490 Sequenced Strains for Exploring Actinobacteria Biosynthetic Diversity.</title>
        <authorList>
            <person name="Kalkreuter E."/>
            <person name="Kautsar S.A."/>
            <person name="Yang D."/>
            <person name="Bader C.D."/>
            <person name="Teijaro C.N."/>
            <person name="Fluegel L."/>
            <person name="Davis C.M."/>
            <person name="Simpson J.R."/>
            <person name="Lauterbach L."/>
            <person name="Steele A.D."/>
            <person name="Gui C."/>
            <person name="Meng S."/>
            <person name="Li G."/>
            <person name="Viehrig K."/>
            <person name="Ye F."/>
            <person name="Su P."/>
            <person name="Kiefer A.F."/>
            <person name="Nichols A."/>
            <person name="Cepeda A.J."/>
            <person name="Yan W."/>
            <person name="Fan B."/>
            <person name="Jiang Y."/>
            <person name="Adhikari A."/>
            <person name="Zheng C.-J."/>
            <person name="Schuster L."/>
            <person name="Cowan T.M."/>
            <person name="Smanski M.J."/>
            <person name="Chevrette M.G."/>
            <person name="De Carvalho L.P.S."/>
            <person name="Shen B."/>
        </authorList>
    </citation>
    <scope>NUCLEOTIDE SEQUENCE [LARGE SCALE GENOMIC DNA]</scope>
    <source>
        <strain evidence="4 5">NPDC002593</strain>
    </source>
</reference>
<feature type="compositionally biased region" description="Low complexity" evidence="1">
    <location>
        <begin position="216"/>
        <end position="232"/>
    </location>
</feature>
<proteinExistence type="predicted"/>
<name>A0ABW6S2L7_9NOCA</name>
<feature type="compositionally biased region" description="Acidic residues" evidence="1">
    <location>
        <begin position="1"/>
        <end position="13"/>
    </location>
</feature>
<organism evidence="4 5">
    <name type="scientific">Nocardia jiangxiensis</name>
    <dbReference type="NCBI Taxonomy" id="282685"/>
    <lineage>
        <taxon>Bacteria</taxon>
        <taxon>Bacillati</taxon>
        <taxon>Actinomycetota</taxon>
        <taxon>Actinomycetes</taxon>
        <taxon>Mycobacteriales</taxon>
        <taxon>Nocardiaceae</taxon>
        <taxon>Nocardia</taxon>
    </lineage>
</organism>
<feature type="compositionally biased region" description="Polar residues" evidence="1">
    <location>
        <begin position="108"/>
        <end position="151"/>
    </location>
</feature>
<accession>A0ABW6S2L7</accession>
<keyword evidence="5" id="KW-1185">Reference proteome</keyword>
<keyword evidence="2" id="KW-1133">Transmembrane helix</keyword>
<feature type="compositionally biased region" description="Low complexity" evidence="1">
    <location>
        <begin position="25"/>
        <end position="45"/>
    </location>
</feature>
<feature type="region of interest" description="Disordered" evidence="1">
    <location>
        <begin position="295"/>
        <end position="315"/>
    </location>
</feature>
<comment type="caution">
    <text evidence="4">The sequence shown here is derived from an EMBL/GenBank/DDBJ whole genome shotgun (WGS) entry which is preliminary data.</text>
</comment>
<sequence>MASMDDAEHDESGESVPSSRERGESSFGPPTSGFGPPVGEFGPPVDAFGPPTGGGSVGWQPADGPDRPSVGWQPADGSERPSLGWQPVDQPAPPTVPAPPQQYRAPDSTGSREIVQPQQYRAPDSTGSREIVQPQQYRSPDSTGSQETVRYSDQSGGQQGGPDTGSRWSTVPPRPPAQPEQPADPPKSQYGQSGQPRSLWDDDDLAKKLAAPREPGVAARGSASGKGSSSGSLWDDDDLVLKVGGSSGRQTSAPTSDGPRRNRGVLIGGIAAAIVVVVAIVGVIVFAMRGHGSTNADPTAAPAAQPSSEADGAGCQAYANGTTTVGNGPGDTKSGAGAILGFEHAIYTDRSAQKALTFVMPNKVDVAQQVIDQYPVGTTYCLRINELTTNSFAVVITEHQPGGKTQTYQELIDTQKVGDKYLIATAPR</sequence>
<dbReference type="InterPro" id="IPR058489">
    <property type="entry name" value="DUF8176"/>
</dbReference>
<evidence type="ECO:0000256" key="1">
    <source>
        <dbReference type="SAM" id="MobiDB-lite"/>
    </source>
</evidence>
<feature type="region of interest" description="Disordered" evidence="1">
    <location>
        <begin position="1"/>
        <end position="200"/>
    </location>
</feature>
<feature type="compositionally biased region" description="Pro residues" evidence="1">
    <location>
        <begin position="90"/>
        <end position="100"/>
    </location>
</feature>
<evidence type="ECO:0000259" key="3">
    <source>
        <dbReference type="Pfam" id="PF26527"/>
    </source>
</evidence>
<feature type="domain" description="DUF8176" evidence="3">
    <location>
        <begin position="313"/>
        <end position="424"/>
    </location>
</feature>
<feature type="region of interest" description="Disordered" evidence="1">
    <location>
        <begin position="212"/>
        <end position="262"/>
    </location>
</feature>
<dbReference type="RefSeq" id="WP_157186216.1">
    <property type="nucleotide sequence ID" value="NZ_JBIAQY010000005.1"/>
</dbReference>
<evidence type="ECO:0000256" key="2">
    <source>
        <dbReference type="SAM" id="Phobius"/>
    </source>
</evidence>